<dbReference type="InterPro" id="IPR029479">
    <property type="entry name" value="Nitroreductase"/>
</dbReference>
<evidence type="ECO:0000313" key="3">
    <source>
        <dbReference type="Proteomes" id="UP000823990"/>
    </source>
</evidence>
<dbReference type="CDD" id="cd02062">
    <property type="entry name" value="Nitro_FMN_reductase"/>
    <property type="match status" value="1"/>
</dbReference>
<dbReference type="GO" id="GO:0016491">
    <property type="term" value="F:oxidoreductase activity"/>
    <property type="evidence" value="ECO:0007669"/>
    <property type="project" value="InterPro"/>
</dbReference>
<dbReference type="Proteomes" id="UP000823990">
    <property type="component" value="Unassembled WGS sequence"/>
</dbReference>
<dbReference type="Pfam" id="PF00881">
    <property type="entry name" value="Nitroreductase"/>
    <property type="match status" value="1"/>
</dbReference>
<reference evidence="2" key="1">
    <citation type="journal article" date="2021" name="PeerJ">
        <title>Extensive microbial diversity within the chicken gut microbiome revealed by metagenomics and culture.</title>
        <authorList>
            <person name="Gilroy R."/>
            <person name="Ravi A."/>
            <person name="Getino M."/>
            <person name="Pursley I."/>
            <person name="Horton D.L."/>
            <person name="Alikhan N.F."/>
            <person name="Baker D."/>
            <person name="Gharbi K."/>
            <person name="Hall N."/>
            <person name="Watson M."/>
            <person name="Adriaenssens E.M."/>
            <person name="Foster-Nyarko E."/>
            <person name="Jarju S."/>
            <person name="Secka A."/>
            <person name="Antonio M."/>
            <person name="Oren A."/>
            <person name="Chaudhuri R.R."/>
            <person name="La Ragione R."/>
            <person name="Hildebrand F."/>
            <person name="Pallen M.J."/>
        </authorList>
    </citation>
    <scope>NUCLEOTIDE SEQUENCE</scope>
    <source>
        <strain evidence="2">12435</strain>
    </source>
</reference>
<evidence type="ECO:0000259" key="1">
    <source>
        <dbReference type="Pfam" id="PF00881"/>
    </source>
</evidence>
<protein>
    <submittedName>
        <fullName evidence="2">Nitroreductase family protein</fullName>
    </submittedName>
</protein>
<comment type="caution">
    <text evidence="2">The sequence shown here is derived from an EMBL/GenBank/DDBJ whole genome shotgun (WGS) entry which is preliminary data.</text>
</comment>
<dbReference type="SUPFAM" id="SSF55469">
    <property type="entry name" value="FMN-dependent nitroreductase-like"/>
    <property type="match status" value="1"/>
</dbReference>
<feature type="domain" description="Nitroreductase" evidence="1">
    <location>
        <begin position="9"/>
        <end position="69"/>
    </location>
</feature>
<evidence type="ECO:0000313" key="2">
    <source>
        <dbReference type="EMBL" id="HIW02402.1"/>
    </source>
</evidence>
<gene>
    <name evidence="2" type="ORF">H9892_03600</name>
</gene>
<accession>A0A9D1Q197</accession>
<organism evidence="2 3">
    <name type="scientific">Candidatus Protoclostridium stercorigallinarum</name>
    <dbReference type="NCBI Taxonomy" id="2838741"/>
    <lineage>
        <taxon>Bacteria</taxon>
        <taxon>Bacillati</taxon>
        <taxon>Bacillota</taxon>
        <taxon>Clostridia</taxon>
        <taxon>Candidatus Protoclostridium</taxon>
    </lineage>
</organism>
<dbReference type="EMBL" id="DXHS01000061">
    <property type="protein sequence ID" value="HIW02402.1"/>
    <property type="molecule type" value="Genomic_DNA"/>
</dbReference>
<dbReference type="InterPro" id="IPR000415">
    <property type="entry name" value="Nitroreductase-like"/>
</dbReference>
<proteinExistence type="predicted"/>
<dbReference type="Gene3D" id="3.40.109.10">
    <property type="entry name" value="NADH Oxidase"/>
    <property type="match status" value="1"/>
</dbReference>
<sequence>MEFYDAVGKRRTTRQFLENDVGFDVIKRILEAGNKAPTWDHNRSWQYIVLRTDEEKEFAFSEAKKIADKFDAERYLNMPRAYEITLGQKMYGYAVPRQFTMLKSAPYVVIPV</sequence>
<name>A0A9D1Q197_9FIRM</name>
<dbReference type="AlphaFoldDB" id="A0A9D1Q197"/>
<reference evidence="2" key="2">
    <citation type="submission" date="2021-04" db="EMBL/GenBank/DDBJ databases">
        <authorList>
            <person name="Gilroy R."/>
        </authorList>
    </citation>
    <scope>NUCLEOTIDE SEQUENCE</scope>
    <source>
        <strain evidence="2">12435</strain>
    </source>
</reference>